<gene>
    <name evidence="1" type="ORF">D0962_22895</name>
</gene>
<organism evidence="1 2">
    <name type="scientific">Adonisia turfae CCMR0082</name>
    <dbReference type="NCBI Taxonomy" id="2304604"/>
    <lineage>
        <taxon>Bacteria</taxon>
        <taxon>Bacillati</taxon>
        <taxon>Cyanobacteriota</taxon>
        <taxon>Adonisia</taxon>
        <taxon>Adonisia turfae</taxon>
    </lineage>
</organism>
<proteinExistence type="predicted"/>
<evidence type="ECO:0000313" key="2">
    <source>
        <dbReference type="Proteomes" id="UP000473574"/>
    </source>
</evidence>
<evidence type="ECO:0000313" key="1">
    <source>
        <dbReference type="EMBL" id="NEZ65568.1"/>
    </source>
</evidence>
<reference evidence="1 2" key="1">
    <citation type="journal article" date="2020" name="Microb. Ecol.">
        <title>Ecogenomics of the Marine Benthic Filamentous Cyanobacterium Adonisia.</title>
        <authorList>
            <person name="Walter J.M."/>
            <person name="Coutinho F.H."/>
            <person name="Leomil L."/>
            <person name="Hargreaves P.I."/>
            <person name="Campeao M.E."/>
            <person name="Vieira V.V."/>
            <person name="Silva B.S."/>
            <person name="Fistarol G.O."/>
            <person name="Salomon P.S."/>
            <person name="Sawabe T."/>
            <person name="Mino S."/>
            <person name="Hosokawa M."/>
            <person name="Miyashita H."/>
            <person name="Maruyama F."/>
            <person name="van Verk M.C."/>
            <person name="Dutilh B.E."/>
            <person name="Thompson C.C."/>
            <person name="Thompson F.L."/>
        </authorList>
    </citation>
    <scope>NUCLEOTIDE SEQUENCE [LARGE SCALE GENOMIC DNA]</scope>
    <source>
        <strain evidence="1 2">CCMR0082</strain>
    </source>
</reference>
<dbReference type="RefSeq" id="WP_163666757.1">
    <property type="nucleotide sequence ID" value="NZ_QZCE01000002.1"/>
</dbReference>
<dbReference type="InterPro" id="IPR014729">
    <property type="entry name" value="Rossmann-like_a/b/a_fold"/>
</dbReference>
<dbReference type="Proteomes" id="UP000473574">
    <property type="component" value="Unassembled WGS sequence"/>
</dbReference>
<sequence length="288" mass="33485">MQINKALPQKRLAQALKRANSPEWKQLYQQSIERLKRWWNTPGVNKDIVPALHFGYGKDAMATAIVMKDAGVPFTALVIDCFSDLPGHELVVPEFRNWFGEYDEIIYETEKGLLDYMLQWLGWARDNGADVDYFNWGPVESQIAWEIGGQFDMHYDEGTPGVMHVWGNRTAEAMERFYEAQKHGIFYLDGEEDKTGSYWRALPIADWKDMDVWALLVSRQCPISNVYSKHALPMGGGRKAFPRTVWWCSPEIMNPKYYKWLAYYYPALLARLNQYFPEVKAKFQSVKA</sequence>
<evidence type="ECO:0008006" key="3">
    <source>
        <dbReference type="Google" id="ProtNLM"/>
    </source>
</evidence>
<accession>A0A6M0SAN8</accession>
<dbReference type="Gene3D" id="3.40.50.620">
    <property type="entry name" value="HUPs"/>
    <property type="match status" value="1"/>
</dbReference>
<dbReference type="SUPFAM" id="SSF52402">
    <property type="entry name" value="Adenine nucleotide alpha hydrolases-like"/>
    <property type="match status" value="1"/>
</dbReference>
<comment type="caution">
    <text evidence="1">The sequence shown here is derived from an EMBL/GenBank/DDBJ whole genome shotgun (WGS) entry which is preliminary data.</text>
</comment>
<protein>
    <recommendedName>
        <fullName evidence="3">Phosphoadenosine phosphosulphate reductase domain-containing protein</fullName>
    </recommendedName>
</protein>
<dbReference type="EMBL" id="QZCE01000002">
    <property type="protein sequence ID" value="NEZ65568.1"/>
    <property type="molecule type" value="Genomic_DNA"/>
</dbReference>
<dbReference type="AlphaFoldDB" id="A0A6M0SAN8"/>
<name>A0A6M0SAN8_9CYAN</name>